<accession>A0A1J7JA08</accession>
<dbReference type="InParanoid" id="A0A1J7JA08"/>
<dbReference type="AlphaFoldDB" id="A0A1J7JA08"/>
<organism evidence="2 3">
    <name type="scientific">Coniochaeta ligniaria NRRL 30616</name>
    <dbReference type="NCBI Taxonomy" id="1408157"/>
    <lineage>
        <taxon>Eukaryota</taxon>
        <taxon>Fungi</taxon>
        <taxon>Dikarya</taxon>
        <taxon>Ascomycota</taxon>
        <taxon>Pezizomycotina</taxon>
        <taxon>Sordariomycetes</taxon>
        <taxon>Sordariomycetidae</taxon>
        <taxon>Coniochaetales</taxon>
        <taxon>Coniochaetaceae</taxon>
        <taxon>Coniochaeta</taxon>
    </lineage>
</organism>
<evidence type="ECO:0000313" key="3">
    <source>
        <dbReference type="Proteomes" id="UP000182658"/>
    </source>
</evidence>
<dbReference type="OrthoDB" id="5245492at2759"/>
<proteinExistence type="predicted"/>
<dbReference type="STRING" id="1408157.A0A1J7JA08"/>
<feature type="compositionally biased region" description="Basic and acidic residues" evidence="1">
    <location>
        <begin position="67"/>
        <end position="79"/>
    </location>
</feature>
<feature type="region of interest" description="Disordered" evidence="1">
    <location>
        <begin position="1"/>
        <end position="86"/>
    </location>
</feature>
<sequence length="558" mass="62583">MAEDDTGVDAAAGENMQSGPVIPNENNSASHNDSDDDWVQVSSGGSSNDLNSDLDSHTGRRASRRARIQDSNRVEREVESQGTGYQGPETAYQIEVARLYAKAAKQNPDLTDDERVLLLSRGDVFGKALAHPDSLTIQEMYQVMYWPPPDEMRALIQRATGGALSTPGELIAKAREAIERGRLQEDLNDEEVRLITQRFWDQPPRWFLNWGNDGCPGNEEATSLVCSRLGVDLVVVDKVRSHQARARKSGGAYLDAIVINNRRLQERLECGEVGTGEFLNLYSRIVARLKTVVRAANGGEAQLSGMVNDMARLQERLEHGEVEHGELVALNRGYVDSLRELREDSSEARVQARPKPQPTPSEVEARPVEDDEDEERVDAIAKSMTDLWVKMEGGQVDKEEFIQRIRGYVSGLEALRASDKYLDAILAAMAHLGEEFDNKTVDQDEYIKRFWAYLVPLGNFRENRRYCRKAGGGPVLAGQPGLIRPFEQLFWADHYAKFASLNLSREDLKSEVRRRFNALSESQSQAYRERGYLTSSHESGPYVHQVYPWVKSLGAKSL</sequence>
<feature type="region of interest" description="Disordered" evidence="1">
    <location>
        <begin position="345"/>
        <end position="373"/>
    </location>
</feature>
<dbReference type="Proteomes" id="UP000182658">
    <property type="component" value="Unassembled WGS sequence"/>
</dbReference>
<reference evidence="2 3" key="1">
    <citation type="submission" date="2016-10" db="EMBL/GenBank/DDBJ databases">
        <title>Draft genome sequence of Coniochaeta ligniaria NRRL30616, a lignocellulolytic fungus for bioabatement of inhibitors in plant biomass hydrolysates.</title>
        <authorList>
            <consortium name="DOE Joint Genome Institute"/>
            <person name="Jimenez D.J."/>
            <person name="Hector R.E."/>
            <person name="Riley R."/>
            <person name="Sun H."/>
            <person name="Grigoriev I.V."/>
            <person name="Van Elsas J.D."/>
            <person name="Nichols N.N."/>
        </authorList>
    </citation>
    <scope>NUCLEOTIDE SEQUENCE [LARGE SCALE GENOMIC DNA]</scope>
    <source>
        <strain evidence="2 3">NRRL 30616</strain>
    </source>
</reference>
<dbReference type="EMBL" id="KV875097">
    <property type="protein sequence ID" value="OIW30113.1"/>
    <property type="molecule type" value="Genomic_DNA"/>
</dbReference>
<evidence type="ECO:0000256" key="1">
    <source>
        <dbReference type="SAM" id="MobiDB-lite"/>
    </source>
</evidence>
<keyword evidence="3" id="KW-1185">Reference proteome</keyword>
<gene>
    <name evidence="2" type="ORF">CONLIGDRAFT_632212</name>
</gene>
<name>A0A1J7JA08_9PEZI</name>
<feature type="compositionally biased region" description="Low complexity" evidence="1">
    <location>
        <begin position="42"/>
        <end position="53"/>
    </location>
</feature>
<evidence type="ECO:0000313" key="2">
    <source>
        <dbReference type="EMBL" id="OIW30113.1"/>
    </source>
</evidence>
<protein>
    <submittedName>
        <fullName evidence="2">Uncharacterized protein</fullName>
    </submittedName>
</protein>